<reference evidence="2 3" key="1">
    <citation type="submission" date="2024-03" db="EMBL/GenBank/DDBJ databases">
        <authorList>
            <person name="Gkanogiannis A."/>
            <person name="Becerra Lopez-Lavalle L."/>
        </authorList>
    </citation>
    <scope>NUCLEOTIDE SEQUENCE [LARGE SCALE GENOMIC DNA]</scope>
</reference>
<feature type="chain" id="PRO_5046452410" evidence="1">
    <location>
        <begin position="22"/>
        <end position="125"/>
    </location>
</feature>
<keyword evidence="3" id="KW-1185">Reference proteome</keyword>
<keyword evidence="1" id="KW-0732">Signal</keyword>
<protein>
    <submittedName>
        <fullName evidence="2">Uncharacterized protein</fullName>
    </submittedName>
</protein>
<dbReference type="Proteomes" id="UP001642487">
    <property type="component" value="Chromosome 8"/>
</dbReference>
<evidence type="ECO:0000313" key="2">
    <source>
        <dbReference type="EMBL" id="CAK9327953.1"/>
    </source>
</evidence>
<name>A0ABP0Z7P3_9ROSI</name>
<proteinExistence type="predicted"/>
<dbReference type="EMBL" id="OZ021742">
    <property type="protein sequence ID" value="CAK9327953.1"/>
    <property type="molecule type" value="Genomic_DNA"/>
</dbReference>
<accession>A0ABP0Z7P3</accession>
<feature type="non-terminal residue" evidence="2">
    <location>
        <position position="1"/>
    </location>
</feature>
<evidence type="ECO:0000313" key="3">
    <source>
        <dbReference type="Proteomes" id="UP001642487"/>
    </source>
</evidence>
<sequence>KLIHLPLLVILLLSFPLSSCSLSLFLPHARRPFPRPPSLSACGIRQDPKRMRPDDFGARLDRQRLRGYSAVWLFGVRRARLQLSGTARFGKRVPALRVSFPQRVGAETKSLQFIWADFSGVSLAQ</sequence>
<organism evidence="2 3">
    <name type="scientific">Citrullus colocynthis</name>
    <name type="common">colocynth</name>
    <dbReference type="NCBI Taxonomy" id="252529"/>
    <lineage>
        <taxon>Eukaryota</taxon>
        <taxon>Viridiplantae</taxon>
        <taxon>Streptophyta</taxon>
        <taxon>Embryophyta</taxon>
        <taxon>Tracheophyta</taxon>
        <taxon>Spermatophyta</taxon>
        <taxon>Magnoliopsida</taxon>
        <taxon>eudicotyledons</taxon>
        <taxon>Gunneridae</taxon>
        <taxon>Pentapetalae</taxon>
        <taxon>rosids</taxon>
        <taxon>fabids</taxon>
        <taxon>Cucurbitales</taxon>
        <taxon>Cucurbitaceae</taxon>
        <taxon>Benincaseae</taxon>
        <taxon>Citrullus</taxon>
    </lineage>
</organism>
<evidence type="ECO:0000256" key="1">
    <source>
        <dbReference type="SAM" id="SignalP"/>
    </source>
</evidence>
<feature type="signal peptide" evidence="1">
    <location>
        <begin position="1"/>
        <end position="21"/>
    </location>
</feature>
<gene>
    <name evidence="2" type="ORF">CITCOLO1_LOCUS20353</name>
</gene>